<dbReference type="AlphaFoldDB" id="A0AAW1K1V5"/>
<reference evidence="3 4" key="1">
    <citation type="journal article" date="2024" name="BMC Genomics">
        <title>De novo assembly and annotation of Popillia japonica's genome with initial clues to its potential as an invasive pest.</title>
        <authorList>
            <person name="Cucini C."/>
            <person name="Boschi S."/>
            <person name="Funari R."/>
            <person name="Cardaioli E."/>
            <person name="Iannotti N."/>
            <person name="Marturano G."/>
            <person name="Paoli F."/>
            <person name="Bruttini M."/>
            <person name="Carapelli A."/>
            <person name="Frati F."/>
            <person name="Nardi F."/>
        </authorList>
    </citation>
    <scope>NUCLEOTIDE SEQUENCE [LARGE SCALE GENOMIC DNA]</scope>
    <source>
        <strain evidence="3">DMR45628</strain>
    </source>
</reference>
<organism evidence="3 4">
    <name type="scientific">Popillia japonica</name>
    <name type="common">Japanese beetle</name>
    <dbReference type="NCBI Taxonomy" id="7064"/>
    <lineage>
        <taxon>Eukaryota</taxon>
        <taxon>Metazoa</taxon>
        <taxon>Ecdysozoa</taxon>
        <taxon>Arthropoda</taxon>
        <taxon>Hexapoda</taxon>
        <taxon>Insecta</taxon>
        <taxon>Pterygota</taxon>
        <taxon>Neoptera</taxon>
        <taxon>Endopterygota</taxon>
        <taxon>Coleoptera</taxon>
        <taxon>Polyphaga</taxon>
        <taxon>Scarabaeiformia</taxon>
        <taxon>Scarabaeidae</taxon>
        <taxon>Rutelinae</taxon>
        <taxon>Popillia</taxon>
    </lineage>
</organism>
<keyword evidence="2" id="KW-1133">Transmembrane helix</keyword>
<keyword evidence="4" id="KW-1185">Reference proteome</keyword>
<proteinExistence type="predicted"/>
<keyword evidence="2" id="KW-0472">Membrane</keyword>
<sequence length="143" mass="17268">MAAVDFHYRLVEIMVYEPVTICHCSTRTKTNNKIQKKNAITFFSLQVLPIVVIVAFTFSNYLWYFPYWIATRPEKPLYIPPRQKYPFDEVDILRHPWQPKLLQYNQIYKPLPDLAEIYERIQKEEKKNEEHDEEVEDETSPEE</sequence>
<evidence type="ECO:0000256" key="2">
    <source>
        <dbReference type="SAM" id="Phobius"/>
    </source>
</evidence>
<gene>
    <name evidence="3" type="ORF">QE152_g25702</name>
</gene>
<accession>A0AAW1K1V5</accession>
<keyword evidence="2" id="KW-0812">Transmembrane</keyword>
<evidence type="ECO:0000313" key="3">
    <source>
        <dbReference type="EMBL" id="KAK9710948.1"/>
    </source>
</evidence>
<name>A0AAW1K1V5_POPJA</name>
<comment type="caution">
    <text evidence="3">The sequence shown here is derived from an EMBL/GenBank/DDBJ whole genome shotgun (WGS) entry which is preliminary data.</text>
</comment>
<dbReference type="Proteomes" id="UP001458880">
    <property type="component" value="Unassembled WGS sequence"/>
</dbReference>
<evidence type="ECO:0000313" key="4">
    <source>
        <dbReference type="Proteomes" id="UP001458880"/>
    </source>
</evidence>
<evidence type="ECO:0000256" key="1">
    <source>
        <dbReference type="SAM" id="MobiDB-lite"/>
    </source>
</evidence>
<dbReference type="EMBL" id="JASPKY010000286">
    <property type="protein sequence ID" value="KAK9710948.1"/>
    <property type="molecule type" value="Genomic_DNA"/>
</dbReference>
<protein>
    <submittedName>
        <fullName evidence="3">Uncharacterized protein</fullName>
    </submittedName>
</protein>
<feature type="region of interest" description="Disordered" evidence="1">
    <location>
        <begin position="122"/>
        <end position="143"/>
    </location>
</feature>
<feature type="compositionally biased region" description="Acidic residues" evidence="1">
    <location>
        <begin position="131"/>
        <end position="143"/>
    </location>
</feature>
<feature type="transmembrane region" description="Helical" evidence="2">
    <location>
        <begin position="39"/>
        <end position="64"/>
    </location>
</feature>